<sequence length="40" mass="4936">AAVVFVLKIWRHYLYGSRFEVFSDHKSLKYLFDQKELNMR</sequence>
<evidence type="ECO:0000256" key="3">
    <source>
        <dbReference type="ARBA" id="ARBA00022722"/>
    </source>
</evidence>
<feature type="non-terminal residue" evidence="8">
    <location>
        <position position="1"/>
    </location>
</feature>
<evidence type="ECO:0000313" key="8">
    <source>
        <dbReference type="EMBL" id="MCI35976.1"/>
    </source>
</evidence>
<dbReference type="Proteomes" id="UP000265520">
    <property type="component" value="Unassembled WGS sequence"/>
</dbReference>
<dbReference type="InterPro" id="IPR041373">
    <property type="entry name" value="RT_RNaseH"/>
</dbReference>
<keyword evidence="3" id="KW-0540">Nuclease</keyword>
<comment type="caution">
    <text evidence="8">The sequence shown here is derived from an EMBL/GenBank/DDBJ whole genome shotgun (WGS) entry which is preliminary data.</text>
</comment>
<dbReference type="GO" id="GO:0003964">
    <property type="term" value="F:RNA-directed DNA polymerase activity"/>
    <property type="evidence" value="ECO:0007669"/>
    <property type="project" value="UniProtKB-KW"/>
</dbReference>
<organism evidence="8 9">
    <name type="scientific">Trifolium medium</name>
    <dbReference type="NCBI Taxonomy" id="97028"/>
    <lineage>
        <taxon>Eukaryota</taxon>
        <taxon>Viridiplantae</taxon>
        <taxon>Streptophyta</taxon>
        <taxon>Embryophyta</taxon>
        <taxon>Tracheophyta</taxon>
        <taxon>Spermatophyta</taxon>
        <taxon>Magnoliopsida</taxon>
        <taxon>eudicotyledons</taxon>
        <taxon>Gunneridae</taxon>
        <taxon>Pentapetalae</taxon>
        <taxon>rosids</taxon>
        <taxon>fabids</taxon>
        <taxon>Fabales</taxon>
        <taxon>Fabaceae</taxon>
        <taxon>Papilionoideae</taxon>
        <taxon>50 kb inversion clade</taxon>
        <taxon>NPAAA clade</taxon>
        <taxon>Hologalegina</taxon>
        <taxon>IRL clade</taxon>
        <taxon>Trifolieae</taxon>
        <taxon>Trifolium</taxon>
    </lineage>
</organism>
<evidence type="ECO:0000256" key="1">
    <source>
        <dbReference type="ARBA" id="ARBA00022679"/>
    </source>
</evidence>
<dbReference type="AlphaFoldDB" id="A0A392RJH0"/>
<keyword evidence="1" id="KW-0808">Transferase</keyword>
<keyword evidence="4" id="KW-0255">Endonuclease</keyword>
<evidence type="ECO:0000313" key="9">
    <source>
        <dbReference type="Proteomes" id="UP000265520"/>
    </source>
</evidence>
<evidence type="ECO:0000256" key="2">
    <source>
        <dbReference type="ARBA" id="ARBA00022695"/>
    </source>
</evidence>
<evidence type="ECO:0000256" key="5">
    <source>
        <dbReference type="ARBA" id="ARBA00022801"/>
    </source>
</evidence>
<protein>
    <submittedName>
        <fullName evidence="8">RNA-directed DNA polymerase (Reverse transcriptase)</fullName>
    </submittedName>
</protein>
<keyword evidence="5" id="KW-0378">Hydrolase</keyword>
<evidence type="ECO:0000259" key="7">
    <source>
        <dbReference type="Pfam" id="PF17917"/>
    </source>
</evidence>
<evidence type="ECO:0000256" key="4">
    <source>
        <dbReference type="ARBA" id="ARBA00022759"/>
    </source>
</evidence>
<dbReference type="EMBL" id="LXQA010228947">
    <property type="protein sequence ID" value="MCI35976.1"/>
    <property type="molecule type" value="Genomic_DNA"/>
</dbReference>
<accession>A0A392RJH0</accession>
<dbReference type="Pfam" id="PF17917">
    <property type="entry name" value="RT_RNaseH"/>
    <property type="match status" value="1"/>
</dbReference>
<keyword evidence="2" id="KW-0548">Nucleotidyltransferase</keyword>
<name>A0A392RJH0_9FABA</name>
<proteinExistence type="predicted"/>
<dbReference type="GO" id="GO:0016787">
    <property type="term" value="F:hydrolase activity"/>
    <property type="evidence" value="ECO:0007669"/>
    <property type="project" value="UniProtKB-KW"/>
</dbReference>
<dbReference type="SUPFAM" id="SSF56672">
    <property type="entry name" value="DNA/RNA polymerases"/>
    <property type="match status" value="1"/>
</dbReference>
<keyword evidence="6 8" id="KW-0695">RNA-directed DNA polymerase</keyword>
<feature type="domain" description="Reverse transcriptase RNase H-like" evidence="7">
    <location>
        <begin position="1"/>
        <end position="39"/>
    </location>
</feature>
<dbReference type="InterPro" id="IPR043502">
    <property type="entry name" value="DNA/RNA_pol_sf"/>
</dbReference>
<evidence type="ECO:0000256" key="6">
    <source>
        <dbReference type="ARBA" id="ARBA00022918"/>
    </source>
</evidence>
<keyword evidence="9" id="KW-1185">Reference proteome</keyword>
<dbReference type="GO" id="GO:0004519">
    <property type="term" value="F:endonuclease activity"/>
    <property type="evidence" value="ECO:0007669"/>
    <property type="project" value="UniProtKB-KW"/>
</dbReference>
<reference evidence="8 9" key="1">
    <citation type="journal article" date="2018" name="Front. Plant Sci.">
        <title>Red Clover (Trifolium pratense) and Zigzag Clover (T. medium) - A Picture of Genomic Similarities and Differences.</title>
        <authorList>
            <person name="Dluhosova J."/>
            <person name="Istvanek J."/>
            <person name="Nedelnik J."/>
            <person name="Repkova J."/>
        </authorList>
    </citation>
    <scope>NUCLEOTIDE SEQUENCE [LARGE SCALE GENOMIC DNA]</scope>
    <source>
        <strain evidence="9">cv. 10/8</strain>
        <tissue evidence="8">Leaf</tissue>
    </source>
</reference>